<keyword evidence="2" id="KW-1185">Reference proteome</keyword>
<organism evidence="1 2">
    <name type="scientific">Larimichthys crocea</name>
    <name type="common">Large yellow croaker</name>
    <name type="synonym">Pseudosciaena crocea</name>
    <dbReference type="NCBI Taxonomy" id="215358"/>
    <lineage>
        <taxon>Eukaryota</taxon>
        <taxon>Metazoa</taxon>
        <taxon>Chordata</taxon>
        <taxon>Craniata</taxon>
        <taxon>Vertebrata</taxon>
        <taxon>Euteleostomi</taxon>
        <taxon>Actinopterygii</taxon>
        <taxon>Neopterygii</taxon>
        <taxon>Teleostei</taxon>
        <taxon>Neoteleostei</taxon>
        <taxon>Acanthomorphata</taxon>
        <taxon>Eupercaria</taxon>
        <taxon>Sciaenidae</taxon>
        <taxon>Larimichthys</taxon>
    </lineage>
</organism>
<sequence>MKMQPSMMALMTSPTMFCMIRMMMAETHSSVTIRLPNPMVTWTFYGEEESGGEGVNFRYARDKIVSFGVQVAVRKGYEPPDHPEEEPAAQKRHGKNDKRVEPF</sequence>
<gene>
    <name evidence="1" type="ORF">E3U43_005258</name>
</gene>
<comment type="caution">
    <text evidence="1">The sequence shown here is derived from an EMBL/GenBank/DDBJ whole genome shotgun (WGS) entry which is preliminary data.</text>
</comment>
<name>A0ACD3QHJ6_LARCR</name>
<dbReference type="Proteomes" id="UP000793456">
    <property type="component" value="Chromosome XX"/>
</dbReference>
<reference evidence="1" key="1">
    <citation type="submission" date="2018-11" db="EMBL/GenBank/DDBJ databases">
        <title>The sequence and de novo assembly of Larimichthys crocea genome using PacBio and Hi-C technologies.</title>
        <authorList>
            <person name="Xu P."/>
            <person name="Chen B."/>
            <person name="Zhou Z."/>
            <person name="Ke Q."/>
            <person name="Wu Y."/>
            <person name="Bai H."/>
            <person name="Pu F."/>
        </authorList>
    </citation>
    <scope>NUCLEOTIDE SEQUENCE</scope>
    <source>
        <tissue evidence="1">Muscle</tissue>
    </source>
</reference>
<evidence type="ECO:0000313" key="2">
    <source>
        <dbReference type="Proteomes" id="UP000793456"/>
    </source>
</evidence>
<evidence type="ECO:0000313" key="1">
    <source>
        <dbReference type="EMBL" id="TMS06008.1"/>
    </source>
</evidence>
<dbReference type="EMBL" id="CM011693">
    <property type="protein sequence ID" value="TMS06008.1"/>
    <property type="molecule type" value="Genomic_DNA"/>
</dbReference>
<accession>A0ACD3QHJ6</accession>
<proteinExistence type="predicted"/>
<protein>
    <submittedName>
        <fullName evidence="1">Uncharacterized protein</fullName>
    </submittedName>
</protein>